<evidence type="ECO:0000313" key="2">
    <source>
        <dbReference type="EMBL" id="VCW78933.1"/>
    </source>
</evidence>
<dbReference type="Proteomes" id="UP000269945">
    <property type="component" value="Unassembled WGS sequence"/>
</dbReference>
<evidence type="ECO:0000256" key="1">
    <source>
        <dbReference type="SAM" id="MobiDB-lite"/>
    </source>
</evidence>
<feature type="compositionally biased region" description="Low complexity" evidence="1">
    <location>
        <begin position="14"/>
        <end position="31"/>
    </location>
</feature>
<keyword evidence="3" id="KW-1185">Reference proteome</keyword>
<proteinExistence type="predicted"/>
<feature type="region of interest" description="Disordered" evidence="1">
    <location>
        <begin position="1"/>
        <end position="36"/>
    </location>
</feature>
<sequence length="103" mass="12054">LGTETRERRRFWRVRPTTTPTTPRGPAAASSSREEALGAVRVRRQTEVWVTVEPSPPSWEPGRWPRLTLRPCRISPRWCRHSCNRCKINFRPCPTRSLEELMT</sequence>
<name>A0A9X9PZJ3_GULGU</name>
<evidence type="ECO:0000313" key="3">
    <source>
        <dbReference type="Proteomes" id="UP000269945"/>
    </source>
</evidence>
<gene>
    <name evidence="2" type="ORF">BN2614_LOCUS1</name>
</gene>
<reference evidence="2 3" key="1">
    <citation type="submission" date="2018-10" db="EMBL/GenBank/DDBJ databases">
        <authorList>
            <person name="Ekblom R."/>
            <person name="Jareborg N."/>
        </authorList>
    </citation>
    <scope>NUCLEOTIDE SEQUENCE [LARGE SCALE GENOMIC DNA]</scope>
    <source>
        <tissue evidence="2">Muscle</tissue>
    </source>
</reference>
<accession>A0A9X9PZJ3</accession>
<dbReference type="EMBL" id="CYRY02010993">
    <property type="protein sequence ID" value="VCW78933.1"/>
    <property type="molecule type" value="Genomic_DNA"/>
</dbReference>
<dbReference type="AlphaFoldDB" id="A0A9X9PZJ3"/>
<comment type="caution">
    <text evidence="2">The sequence shown here is derived from an EMBL/GenBank/DDBJ whole genome shotgun (WGS) entry which is preliminary data.</text>
</comment>
<organism evidence="2 3">
    <name type="scientific">Gulo gulo</name>
    <name type="common">Wolverine</name>
    <name type="synonym">Gluton</name>
    <dbReference type="NCBI Taxonomy" id="48420"/>
    <lineage>
        <taxon>Eukaryota</taxon>
        <taxon>Metazoa</taxon>
        <taxon>Chordata</taxon>
        <taxon>Craniata</taxon>
        <taxon>Vertebrata</taxon>
        <taxon>Euteleostomi</taxon>
        <taxon>Mammalia</taxon>
        <taxon>Eutheria</taxon>
        <taxon>Laurasiatheria</taxon>
        <taxon>Carnivora</taxon>
        <taxon>Caniformia</taxon>
        <taxon>Musteloidea</taxon>
        <taxon>Mustelidae</taxon>
        <taxon>Guloninae</taxon>
        <taxon>Gulo</taxon>
    </lineage>
</organism>
<feature type="non-terminal residue" evidence="2">
    <location>
        <position position="1"/>
    </location>
</feature>
<protein>
    <submittedName>
        <fullName evidence="2">Uncharacterized protein</fullName>
    </submittedName>
</protein>